<dbReference type="PANTHER" id="PTHR22854">
    <property type="entry name" value="TRYPTOPHAN BIOSYNTHESIS PROTEIN"/>
    <property type="match status" value="1"/>
</dbReference>
<keyword evidence="12" id="KW-1185">Reference proteome</keyword>
<comment type="similarity">
    <text evidence="3 9">Belongs to the TrpC family.</text>
</comment>
<evidence type="ECO:0000256" key="6">
    <source>
        <dbReference type="ARBA" id="ARBA00022822"/>
    </source>
</evidence>
<dbReference type="NCBIfam" id="NF001371">
    <property type="entry name" value="PRK00278.1-3"/>
    <property type="match status" value="1"/>
</dbReference>
<dbReference type="InterPro" id="IPR013785">
    <property type="entry name" value="Aldolase_TIM"/>
</dbReference>
<dbReference type="HAMAP" id="MF_00134_B">
    <property type="entry name" value="IGPS_B"/>
    <property type="match status" value="1"/>
</dbReference>
<evidence type="ECO:0000256" key="8">
    <source>
        <dbReference type="ARBA" id="ARBA00023239"/>
    </source>
</evidence>
<dbReference type="GO" id="GO:0004425">
    <property type="term" value="F:indole-3-glycerol-phosphate synthase activity"/>
    <property type="evidence" value="ECO:0007669"/>
    <property type="project" value="UniProtKB-UniRule"/>
</dbReference>
<evidence type="ECO:0000256" key="5">
    <source>
        <dbReference type="ARBA" id="ARBA00022793"/>
    </source>
</evidence>
<dbReference type="Gene3D" id="3.20.20.70">
    <property type="entry name" value="Aldolase class I"/>
    <property type="match status" value="1"/>
</dbReference>
<name>A0A380K7C8_9STRE</name>
<dbReference type="GO" id="GO:0000162">
    <property type="term" value="P:L-tryptophan biosynthetic process"/>
    <property type="evidence" value="ECO:0007669"/>
    <property type="project" value="UniProtKB-UniRule"/>
</dbReference>
<sequence>MRDGKFLERILAVKEQENAKLEAEDIKPLRKTYSFYDYVKAHNDRIHVIAEVKKASPSLGAINMDVDLLEQARSYEAAGASMISVLTDEPFFKGHIDYLREISDEVVIPTLNKDFIIDEKQIIRGRNAGATVILLIVAALSKERLQELFDFATSLGLEVLVETHNLAELKIAHQIGAKIIGVNNRDLTSFKTDLQTSVDMIPYLKSEPVYISESAIVTANDVKRLVPAYDGILCGTTLMQSKDVTTKLKELAIDKG</sequence>
<comment type="pathway">
    <text evidence="2 9">Amino-acid biosynthesis; L-tryptophan biosynthesis; L-tryptophan from chorismate: step 4/5.</text>
</comment>
<dbReference type="UniPathway" id="UPA00035">
    <property type="reaction ID" value="UER00043"/>
</dbReference>
<dbReference type="NCBIfam" id="NF001377">
    <property type="entry name" value="PRK00278.2-4"/>
    <property type="match status" value="1"/>
</dbReference>
<comment type="catalytic activity">
    <reaction evidence="1 9">
        <text>1-(2-carboxyphenylamino)-1-deoxy-D-ribulose 5-phosphate + H(+) = (1S,2R)-1-C-(indol-3-yl)glycerol 3-phosphate + CO2 + H2O</text>
        <dbReference type="Rhea" id="RHEA:23476"/>
        <dbReference type="ChEBI" id="CHEBI:15377"/>
        <dbReference type="ChEBI" id="CHEBI:15378"/>
        <dbReference type="ChEBI" id="CHEBI:16526"/>
        <dbReference type="ChEBI" id="CHEBI:58613"/>
        <dbReference type="ChEBI" id="CHEBI:58866"/>
        <dbReference type="EC" id="4.1.1.48"/>
    </reaction>
</comment>
<dbReference type="PANTHER" id="PTHR22854:SF2">
    <property type="entry name" value="INDOLE-3-GLYCEROL-PHOSPHATE SYNTHASE"/>
    <property type="match status" value="1"/>
</dbReference>
<keyword evidence="6 9" id="KW-0822">Tryptophan biosynthesis</keyword>
<dbReference type="FunFam" id="3.20.20.70:FF:000024">
    <property type="entry name" value="Indole-3-glycerol phosphate synthase"/>
    <property type="match status" value="1"/>
</dbReference>
<feature type="domain" description="Indole-3-glycerol phosphate synthase" evidence="10">
    <location>
        <begin position="14"/>
        <end position="251"/>
    </location>
</feature>
<keyword evidence="4 9" id="KW-0028">Amino-acid biosynthesis</keyword>
<evidence type="ECO:0000313" key="12">
    <source>
        <dbReference type="Proteomes" id="UP000254924"/>
    </source>
</evidence>
<evidence type="ECO:0000256" key="7">
    <source>
        <dbReference type="ARBA" id="ARBA00023141"/>
    </source>
</evidence>
<evidence type="ECO:0000256" key="3">
    <source>
        <dbReference type="ARBA" id="ARBA00008737"/>
    </source>
</evidence>
<dbReference type="GO" id="GO:0004640">
    <property type="term" value="F:phosphoribosylanthranilate isomerase activity"/>
    <property type="evidence" value="ECO:0007669"/>
    <property type="project" value="TreeGrafter"/>
</dbReference>
<gene>
    <name evidence="9 11" type="primary">trpC</name>
    <name evidence="11" type="ORF">NCTC12224_01260</name>
</gene>
<accession>A0A380K7C8</accession>
<dbReference type="Proteomes" id="UP000254924">
    <property type="component" value="Unassembled WGS sequence"/>
</dbReference>
<protein>
    <recommendedName>
        <fullName evidence="9">Indole-3-glycerol phosphate synthase</fullName>
        <shortName evidence="9">IGPS</shortName>
        <ecNumber evidence="9">4.1.1.48</ecNumber>
    </recommendedName>
</protein>
<dbReference type="InterPro" id="IPR045186">
    <property type="entry name" value="Indole-3-glycerol_P_synth"/>
</dbReference>
<dbReference type="CDD" id="cd00331">
    <property type="entry name" value="IGPS"/>
    <property type="match status" value="1"/>
</dbReference>
<dbReference type="InterPro" id="IPR011060">
    <property type="entry name" value="RibuloseP-bd_barrel"/>
</dbReference>
<organism evidence="11 12">
    <name type="scientific">Streptococcus hyointestinalis</name>
    <dbReference type="NCBI Taxonomy" id="1337"/>
    <lineage>
        <taxon>Bacteria</taxon>
        <taxon>Bacillati</taxon>
        <taxon>Bacillota</taxon>
        <taxon>Bacilli</taxon>
        <taxon>Lactobacillales</taxon>
        <taxon>Streptococcaceae</taxon>
        <taxon>Streptococcus</taxon>
    </lineage>
</organism>
<dbReference type="SUPFAM" id="SSF51366">
    <property type="entry name" value="Ribulose-phoshate binding barrel"/>
    <property type="match status" value="1"/>
</dbReference>
<evidence type="ECO:0000313" key="11">
    <source>
        <dbReference type="EMBL" id="SUN60972.1"/>
    </source>
</evidence>
<keyword evidence="8 9" id="KW-0456">Lyase</keyword>
<dbReference type="EC" id="4.1.1.48" evidence="9"/>
<evidence type="ECO:0000256" key="9">
    <source>
        <dbReference type="HAMAP-Rule" id="MF_00134"/>
    </source>
</evidence>
<evidence type="ECO:0000259" key="10">
    <source>
        <dbReference type="Pfam" id="PF00218"/>
    </source>
</evidence>
<proteinExistence type="inferred from homology"/>
<keyword evidence="7 9" id="KW-0057">Aromatic amino acid biosynthesis</keyword>
<reference evidence="11 12" key="1">
    <citation type="submission" date="2018-06" db="EMBL/GenBank/DDBJ databases">
        <authorList>
            <consortium name="Pathogen Informatics"/>
            <person name="Doyle S."/>
        </authorList>
    </citation>
    <scope>NUCLEOTIDE SEQUENCE [LARGE SCALE GENOMIC DNA]</scope>
    <source>
        <strain evidence="11 12">NCTC12224</strain>
    </source>
</reference>
<evidence type="ECO:0000256" key="1">
    <source>
        <dbReference type="ARBA" id="ARBA00001633"/>
    </source>
</evidence>
<dbReference type="Pfam" id="PF00218">
    <property type="entry name" value="IGPS"/>
    <property type="match status" value="1"/>
</dbReference>
<evidence type="ECO:0000256" key="4">
    <source>
        <dbReference type="ARBA" id="ARBA00022605"/>
    </source>
</evidence>
<dbReference type="AlphaFoldDB" id="A0A380K7C8"/>
<evidence type="ECO:0000256" key="2">
    <source>
        <dbReference type="ARBA" id="ARBA00004696"/>
    </source>
</evidence>
<keyword evidence="5 9" id="KW-0210">Decarboxylase</keyword>
<dbReference type="InterPro" id="IPR001468">
    <property type="entry name" value="Indole-3-GlycerolPSynthase_CS"/>
</dbReference>
<dbReference type="OrthoDB" id="9804217at2"/>
<dbReference type="EMBL" id="UHFN01000007">
    <property type="protein sequence ID" value="SUN60972.1"/>
    <property type="molecule type" value="Genomic_DNA"/>
</dbReference>
<dbReference type="PROSITE" id="PS00614">
    <property type="entry name" value="IGPS"/>
    <property type="match status" value="1"/>
</dbReference>
<dbReference type="InterPro" id="IPR013798">
    <property type="entry name" value="Indole-3-glycerol_P_synth_dom"/>
</dbReference>